<dbReference type="InterPro" id="IPR022047">
    <property type="entry name" value="Microcephalin-like"/>
</dbReference>
<accession>A0A4W3K4Y5</accession>
<organism evidence="2 3">
    <name type="scientific">Callorhinchus milii</name>
    <name type="common">Ghost shark</name>
    <dbReference type="NCBI Taxonomy" id="7868"/>
    <lineage>
        <taxon>Eukaryota</taxon>
        <taxon>Metazoa</taxon>
        <taxon>Chordata</taxon>
        <taxon>Craniata</taxon>
        <taxon>Vertebrata</taxon>
        <taxon>Chondrichthyes</taxon>
        <taxon>Holocephali</taxon>
        <taxon>Chimaeriformes</taxon>
        <taxon>Callorhinchidae</taxon>
        <taxon>Callorhinchus</taxon>
    </lineage>
</organism>
<dbReference type="InterPro" id="IPR036420">
    <property type="entry name" value="BRCT_dom_sf"/>
</dbReference>
<dbReference type="Proteomes" id="UP000314986">
    <property type="component" value="Unassembled WGS sequence"/>
</dbReference>
<feature type="domain" description="BRCT" evidence="1">
    <location>
        <begin position="1"/>
        <end position="61"/>
    </location>
</feature>
<reference evidence="2" key="4">
    <citation type="submission" date="2025-08" db="UniProtKB">
        <authorList>
            <consortium name="Ensembl"/>
        </authorList>
    </citation>
    <scope>IDENTIFICATION</scope>
</reference>
<dbReference type="GeneTree" id="ENSGT00390000018842"/>
<dbReference type="SUPFAM" id="SSF52113">
    <property type="entry name" value="BRCT domain"/>
    <property type="match status" value="3"/>
</dbReference>
<feature type="domain" description="BRCT" evidence="1">
    <location>
        <begin position="162"/>
        <end position="246"/>
    </location>
</feature>
<dbReference type="GO" id="GO:0000278">
    <property type="term" value="P:mitotic cell cycle"/>
    <property type="evidence" value="ECO:0007669"/>
    <property type="project" value="TreeGrafter"/>
</dbReference>
<dbReference type="OMA" id="PCRTINI"/>
<dbReference type="Pfam" id="PF00533">
    <property type="entry name" value="BRCT"/>
    <property type="match status" value="1"/>
</dbReference>
<dbReference type="PANTHER" id="PTHR14625:SF3">
    <property type="entry name" value="MICROCEPHALIN"/>
    <property type="match status" value="1"/>
</dbReference>
<dbReference type="PROSITE" id="PS50172">
    <property type="entry name" value="BRCT"/>
    <property type="match status" value="2"/>
</dbReference>
<dbReference type="STRING" id="7868.ENSCMIP00000039125"/>
<dbReference type="Pfam" id="PF12738">
    <property type="entry name" value="PTCB-BRCT"/>
    <property type="match status" value="1"/>
</dbReference>
<reference evidence="2" key="5">
    <citation type="submission" date="2025-09" db="UniProtKB">
        <authorList>
            <consortium name="Ensembl"/>
        </authorList>
    </citation>
    <scope>IDENTIFICATION</scope>
</reference>
<evidence type="ECO:0000313" key="3">
    <source>
        <dbReference type="Proteomes" id="UP000314986"/>
    </source>
</evidence>
<proteinExistence type="predicted"/>
<dbReference type="CDD" id="cd17736">
    <property type="entry name" value="BRCT_microcephalin_rpt2"/>
    <property type="match status" value="1"/>
</dbReference>
<name>A0A4W3K4Y5_CALMI</name>
<dbReference type="CDD" id="cd17751">
    <property type="entry name" value="BRCT_microcephalin_rpt3"/>
    <property type="match status" value="1"/>
</dbReference>
<reference evidence="3" key="2">
    <citation type="journal article" date="2007" name="PLoS Biol.">
        <title>Survey sequencing and comparative analysis of the elephant shark (Callorhinchus milii) genome.</title>
        <authorList>
            <person name="Venkatesh B."/>
            <person name="Kirkness E.F."/>
            <person name="Loh Y.H."/>
            <person name="Halpern A.L."/>
            <person name="Lee A.P."/>
            <person name="Johnson J."/>
            <person name="Dandona N."/>
            <person name="Viswanathan L.D."/>
            <person name="Tay A."/>
            <person name="Venter J.C."/>
            <person name="Strausberg R.L."/>
            <person name="Brenner S."/>
        </authorList>
    </citation>
    <scope>NUCLEOTIDE SEQUENCE [LARGE SCALE GENOMIC DNA]</scope>
</reference>
<sequence>GGAQGQVLKFFNKQVTHVVFKDGHQSVWKKAKKTGVKLVSVLWVERCLATGSHVDESLFPAINESVSLPGIKSKYRCMRPKDFLEKTPENDKRLRKKLDQMIQTQLPMLSFDEDDADVQSPKLKQYSLDHLFGMAERLKQMKEKRENLSPTGNFLYSIYKKLFVAQYLHVFLNRKQMIIIQILGQLGGFLFSDVVCETTTHVVAGQPCRTINILLGIARGCWILSFDWILWSLEHGCWVPEEQYELSDKFPAAAICRLEKQLSGGQYQHNLFVNQPLIFISPRSDPPASKLKELVLLCGGKVCKALRQAGMCIGEYRGRRYPGSPYLSEKWILDEHHCVLLPKNVFQTHLQTEY</sequence>
<dbReference type="Ensembl" id="ENSCMIT00000039689.1">
    <property type="protein sequence ID" value="ENSCMIP00000039125.1"/>
    <property type="gene ID" value="ENSCMIG00000016403.1"/>
</dbReference>
<evidence type="ECO:0000313" key="2">
    <source>
        <dbReference type="Ensembl" id="ENSCMIP00000039125.1"/>
    </source>
</evidence>
<dbReference type="PANTHER" id="PTHR14625">
    <property type="entry name" value="MICROCEPHALIN"/>
    <property type="match status" value="1"/>
</dbReference>
<dbReference type="InterPro" id="IPR001357">
    <property type="entry name" value="BRCT_dom"/>
</dbReference>
<reference evidence="3" key="1">
    <citation type="journal article" date="2006" name="Science">
        <title>Ancient noncoding elements conserved in the human genome.</title>
        <authorList>
            <person name="Venkatesh B."/>
            <person name="Kirkness E.F."/>
            <person name="Loh Y.H."/>
            <person name="Halpern A.L."/>
            <person name="Lee A.P."/>
            <person name="Johnson J."/>
            <person name="Dandona N."/>
            <person name="Viswanathan L.D."/>
            <person name="Tay A."/>
            <person name="Venter J.C."/>
            <person name="Strausberg R.L."/>
            <person name="Brenner S."/>
        </authorList>
    </citation>
    <scope>NUCLEOTIDE SEQUENCE [LARGE SCALE GENOMIC DNA]</scope>
</reference>
<dbReference type="InParanoid" id="A0A4W3K4Y5"/>
<dbReference type="CDD" id="cd17716">
    <property type="entry name" value="BRCT_microcephalin_rpt1"/>
    <property type="match status" value="1"/>
</dbReference>
<dbReference type="Gene3D" id="3.40.50.10190">
    <property type="entry name" value="BRCT domain"/>
    <property type="match status" value="3"/>
</dbReference>
<protein>
    <submittedName>
        <fullName evidence="2">Microcephalin 1</fullName>
    </submittedName>
</protein>
<dbReference type="AlphaFoldDB" id="A0A4W3K4Y5"/>
<evidence type="ECO:0000259" key="1">
    <source>
        <dbReference type="PROSITE" id="PS50172"/>
    </source>
</evidence>
<keyword evidence="3" id="KW-1185">Reference proteome</keyword>
<reference evidence="3" key="3">
    <citation type="journal article" date="2014" name="Nature">
        <title>Elephant shark genome provides unique insights into gnathostome evolution.</title>
        <authorList>
            <consortium name="International Elephant Shark Genome Sequencing Consortium"/>
            <person name="Venkatesh B."/>
            <person name="Lee A.P."/>
            <person name="Ravi V."/>
            <person name="Maurya A.K."/>
            <person name="Lian M.M."/>
            <person name="Swann J.B."/>
            <person name="Ohta Y."/>
            <person name="Flajnik M.F."/>
            <person name="Sutoh Y."/>
            <person name="Kasahara M."/>
            <person name="Hoon S."/>
            <person name="Gangu V."/>
            <person name="Roy S.W."/>
            <person name="Irimia M."/>
            <person name="Korzh V."/>
            <person name="Kondrychyn I."/>
            <person name="Lim Z.W."/>
            <person name="Tay B.H."/>
            <person name="Tohari S."/>
            <person name="Kong K.W."/>
            <person name="Ho S."/>
            <person name="Lorente-Galdos B."/>
            <person name="Quilez J."/>
            <person name="Marques-Bonet T."/>
            <person name="Raney B.J."/>
            <person name="Ingham P.W."/>
            <person name="Tay A."/>
            <person name="Hillier L.W."/>
            <person name="Minx P."/>
            <person name="Boehm T."/>
            <person name="Wilson R.K."/>
            <person name="Brenner S."/>
            <person name="Warren W.C."/>
        </authorList>
    </citation>
    <scope>NUCLEOTIDE SEQUENCE [LARGE SCALE GENOMIC DNA]</scope>
</reference>